<dbReference type="STRING" id="797516.HMPREF9104_03364"/>
<protein>
    <submittedName>
        <fullName evidence="1">Uncharacterized protein</fullName>
    </submittedName>
</protein>
<comment type="caution">
    <text evidence="1">The sequence shown here is derived from an EMBL/GenBank/DDBJ whole genome shotgun (WGS) entry which is preliminary data.</text>
</comment>
<name>H1LL56_9LACO</name>
<dbReference type="AlphaFoldDB" id="H1LL56"/>
<accession>H1LL56</accession>
<dbReference type="EMBL" id="AGRJ01000284">
    <property type="protein sequence ID" value="EHO45242.1"/>
    <property type="molecule type" value="Genomic_DNA"/>
</dbReference>
<dbReference type="HOGENOM" id="CLU_852033_0_0_9"/>
<reference evidence="1 2" key="1">
    <citation type="submission" date="2011-09" db="EMBL/GenBank/DDBJ databases">
        <authorList>
            <person name="Weinstock G."/>
            <person name="Sodergren E."/>
            <person name="Clifton S."/>
            <person name="Fulton L."/>
            <person name="Fulton B."/>
            <person name="Courtney L."/>
            <person name="Fronick C."/>
            <person name="Harrison M."/>
            <person name="Strong C."/>
            <person name="Farmer C."/>
            <person name="Delahaunty K."/>
            <person name="Markovic C."/>
            <person name="Hall O."/>
            <person name="Minx P."/>
            <person name="Tomlinson C."/>
            <person name="Mitreva M."/>
            <person name="Hou S."/>
            <person name="Chen J."/>
            <person name="Wollam A."/>
            <person name="Pepin K.H."/>
            <person name="Johnson M."/>
            <person name="Bhonagiri V."/>
            <person name="Zhang X."/>
            <person name="Suruliraj S."/>
            <person name="Warren W."/>
            <person name="Chinwalla A."/>
            <person name="Mardis E.R."/>
            <person name="Wilson R.K."/>
        </authorList>
    </citation>
    <scope>NUCLEOTIDE SEQUENCE [LARGE SCALE GENOMIC DNA]</scope>
    <source>
        <strain evidence="1 2">F0435</strain>
    </source>
</reference>
<dbReference type="Proteomes" id="UP000005025">
    <property type="component" value="Unassembled WGS sequence"/>
</dbReference>
<evidence type="ECO:0000313" key="1">
    <source>
        <dbReference type="EMBL" id="EHO45242.1"/>
    </source>
</evidence>
<proteinExistence type="predicted"/>
<gene>
    <name evidence="1" type="ORF">HMPREF9104_03364</name>
</gene>
<dbReference type="RefSeq" id="WP_008858498.1">
    <property type="nucleotide sequence ID" value="NZ_JH591062.1"/>
</dbReference>
<dbReference type="PATRIC" id="fig|797516.3.peg.3021"/>
<evidence type="ECO:0000313" key="2">
    <source>
        <dbReference type="Proteomes" id="UP000005025"/>
    </source>
</evidence>
<sequence>MKGASPFRKITDGVKDPADQRIVQGLFDELNNGFLMVHPIGDDASPLLGNYVYTGDDFSDQHDLPAMMIQSLGDLSLSETVNLFVNGKFSEAFDLLCSLGIYEFGYRGLSQDNADLVGMPATTSVDLETIIKATTANLPAILSDLNTPATFADLAASLSVIDLSNAGTARNAKKQNFQRNLSVVMDNDKKRLIDDRGQTALINYGPLETFHGLIDVTCLLPVLVRYTLIRNQLLAQIKSGDYAASRNVALPDFAGTLSLTDYAEQLARYQIDQLMAIVKRGKNDYDGLNQAGSISAFNHLMRVVPKMRTINPNYAGMSKQTKKLYYWLYQSSFASDIAPEDRVKL</sequence>
<organism evidence="1 2">
    <name type="scientific">Lentilactobacillus kisonensis F0435</name>
    <dbReference type="NCBI Taxonomy" id="797516"/>
    <lineage>
        <taxon>Bacteria</taxon>
        <taxon>Bacillati</taxon>
        <taxon>Bacillota</taxon>
        <taxon>Bacilli</taxon>
        <taxon>Lactobacillales</taxon>
        <taxon>Lactobacillaceae</taxon>
        <taxon>Lentilactobacillus</taxon>
    </lineage>
</organism>